<protein>
    <recommendedName>
        <fullName evidence="4">Multiple inositol polyphosphate phosphatase 1</fullName>
    </recommendedName>
</protein>
<dbReference type="Proteomes" id="UP001460270">
    <property type="component" value="Unassembled WGS sequence"/>
</dbReference>
<dbReference type="GO" id="GO:0003993">
    <property type="term" value="F:acid phosphatase activity"/>
    <property type="evidence" value="ECO:0007669"/>
    <property type="project" value="TreeGrafter"/>
</dbReference>
<proteinExistence type="predicted"/>
<organism evidence="2 3">
    <name type="scientific">Mugilogobius chulae</name>
    <name type="common">yellowstripe goby</name>
    <dbReference type="NCBI Taxonomy" id="88201"/>
    <lineage>
        <taxon>Eukaryota</taxon>
        <taxon>Metazoa</taxon>
        <taxon>Chordata</taxon>
        <taxon>Craniata</taxon>
        <taxon>Vertebrata</taxon>
        <taxon>Euteleostomi</taxon>
        <taxon>Actinopterygii</taxon>
        <taxon>Neopterygii</taxon>
        <taxon>Teleostei</taxon>
        <taxon>Neoteleostei</taxon>
        <taxon>Acanthomorphata</taxon>
        <taxon>Gobiaria</taxon>
        <taxon>Gobiiformes</taxon>
        <taxon>Gobioidei</taxon>
        <taxon>Gobiidae</taxon>
        <taxon>Gobionellinae</taxon>
        <taxon>Mugilogobius</taxon>
    </lineage>
</organism>
<dbReference type="PANTHER" id="PTHR20963">
    <property type="entry name" value="MULTIPLE INOSITOL POLYPHOSPHATE PHOSPHATASE-RELATED"/>
    <property type="match status" value="1"/>
</dbReference>
<feature type="compositionally biased region" description="Low complexity" evidence="1">
    <location>
        <begin position="287"/>
        <end position="319"/>
    </location>
</feature>
<feature type="compositionally biased region" description="Low complexity" evidence="1">
    <location>
        <begin position="26"/>
        <end position="39"/>
    </location>
</feature>
<dbReference type="GO" id="GO:0052745">
    <property type="term" value="F:inositol phosphate phosphatase activity"/>
    <property type="evidence" value="ECO:0007669"/>
    <property type="project" value="TreeGrafter"/>
</dbReference>
<feature type="region of interest" description="Disordered" evidence="1">
    <location>
        <begin position="17"/>
        <end position="146"/>
    </location>
</feature>
<name>A0AAW0MDH1_9GOBI</name>
<dbReference type="InterPro" id="IPR029033">
    <property type="entry name" value="His_PPase_superfam"/>
</dbReference>
<evidence type="ECO:0008006" key="4">
    <source>
        <dbReference type="Google" id="ProtNLM"/>
    </source>
</evidence>
<evidence type="ECO:0000313" key="2">
    <source>
        <dbReference type="EMBL" id="KAK7877155.1"/>
    </source>
</evidence>
<dbReference type="SUPFAM" id="SSF53254">
    <property type="entry name" value="Phosphoglycerate mutase-like"/>
    <property type="match status" value="1"/>
</dbReference>
<dbReference type="EMBL" id="JBBPFD010000717">
    <property type="protein sequence ID" value="KAK7877155.1"/>
    <property type="molecule type" value="Genomic_DNA"/>
</dbReference>
<feature type="compositionally biased region" description="Pro residues" evidence="1">
    <location>
        <begin position="75"/>
        <end position="84"/>
    </location>
</feature>
<keyword evidence="3" id="KW-1185">Reference proteome</keyword>
<gene>
    <name evidence="2" type="ORF">WMY93_032135</name>
</gene>
<evidence type="ECO:0000256" key="1">
    <source>
        <dbReference type="SAM" id="MobiDB-lite"/>
    </source>
</evidence>
<comment type="caution">
    <text evidence="2">The sequence shown here is derived from an EMBL/GenBank/DDBJ whole genome shotgun (WGS) entry which is preliminary data.</text>
</comment>
<dbReference type="Gene3D" id="3.40.50.1240">
    <property type="entry name" value="Phosphoglycerate mutase-like"/>
    <property type="match status" value="1"/>
</dbReference>
<feature type="compositionally biased region" description="Low complexity" evidence="1">
    <location>
        <begin position="107"/>
        <end position="136"/>
    </location>
</feature>
<sequence length="512" mass="54854">METESCCTGLFRAALPGERRLKADTGSRAAPGASSSSLPGHRHSSSRVQALFSPDTDSPPPRVQALFSRTETPPGGSPLPPPPHRLFSGVSSMSLPGCRPFSPGSGPSLPDTDSSRPLSSSSSSSSPLSAAALPRPGLRGSLRDKNAVRGRGVSGLNLSLVPGSEGCSAVHVSAVIRHGTRFPTLKNIRRIERVSRLVQGLSDRGQDPAVRDVLRDIRDTWEQWYREDMDGRLVEKGRVDLMNLASRLAGSFPALLSEADSKHRCVSSAEAFQDGLRRVWDRSRATRGTMAGAAGTTTGTTAQTGAGTGTQADQDQDQGPEYVHEVDDGLLRSFERCRGYVEGVETNATATEEVERFKQGAELRDLQLRVSQRLGLGPGPGPGPDLLSPGFLPWAHNDIDKVFSPQVLFCLFLLYWEIGVGKGLVGFALVSGASFQHHKEDAQTCDKYHVSSIATNRSWSISANPETGSGSAPSRSLHQRSCPELVCCFIHDTLSGRWSAGRPSEGRDVPGR</sequence>
<dbReference type="PANTHER" id="PTHR20963:SF37">
    <property type="entry name" value="MULTIPLE INOSITOL POLYPHOSPHATE PHOSPHATASE 1"/>
    <property type="match status" value="1"/>
</dbReference>
<feature type="region of interest" description="Disordered" evidence="1">
    <location>
        <begin position="287"/>
        <end position="320"/>
    </location>
</feature>
<reference evidence="3" key="1">
    <citation type="submission" date="2024-04" db="EMBL/GenBank/DDBJ databases">
        <title>Salinicola lusitanus LLJ914,a marine bacterium isolated from the Okinawa Trough.</title>
        <authorList>
            <person name="Li J."/>
        </authorList>
    </citation>
    <scope>NUCLEOTIDE SEQUENCE [LARGE SCALE GENOMIC DNA]</scope>
</reference>
<evidence type="ECO:0000313" key="3">
    <source>
        <dbReference type="Proteomes" id="UP001460270"/>
    </source>
</evidence>
<dbReference type="AlphaFoldDB" id="A0AAW0MDH1"/>
<accession>A0AAW0MDH1</accession>